<evidence type="ECO:0000256" key="9">
    <source>
        <dbReference type="ARBA" id="ARBA00023239"/>
    </source>
</evidence>
<evidence type="ECO:0000313" key="13">
    <source>
        <dbReference type="Proteomes" id="UP000471052"/>
    </source>
</evidence>
<dbReference type="UniPathway" id="UPA00035">
    <property type="reaction ID" value="UER00043"/>
</dbReference>
<protein>
    <recommendedName>
        <fullName evidence="4">indole-3-glycerol-phosphate synthase</fullName>
        <ecNumber evidence="4">4.1.1.48</ecNumber>
    </recommendedName>
</protein>
<accession>A0A6N7X3P0</accession>
<keyword evidence="8" id="KW-0057">Aromatic amino acid biosynthesis</keyword>
<dbReference type="Proteomes" id="UP000471052">
    <property type="component" value="Unassembled WGS sequence"/>
</dbReference>
<evidence type="ECO:0000259" key="10">
    <source>
        <dbReference type="Pfam" id="PF00218"/>
    </source>
</evidence>
<gene>
    <name evidence="11" type="primary">trpC</name>
    <name evidence="11" type="ORF">FYJ82_02205</name>
    <name evidence="12" type="ORF">O6R09_02430</name>
</gene>
<dbReference type="GO" id="GO:0004640">
    <property type="term" value="F:phosphoribosylanthranilate isomerase activity"/>
    <property type="evidence" value="ECO:0007669"/>
    <property type="project" value="TreeGrafter"/>
</dbReference>
<evidence type="ECO:0000256" key="8">
    <source>
        <dbReference type="ARBA" id="ARBA00023141"/>
    </source>
</evidence>
<sequence>MTQTFLSRILAEKAKEVETMATEELQPLRDTYKLYDYLKSHPKQLQVIAEVKKASPSFGDINLDVAIDQQAKCYQENGAAMISVLTDPHFFKGSIEDLRQVSSQVRIPTLAKDFIIDEKQIIRSRNVGATVILLIAAALPEQRLKAFYDFATQLGLEVLVETHHLAELEIAHRIGVKIIGINNRNLQTFETDVHTSLALSEHFQEKPVYISESAILTKTDAALVAPFFNGILVGRALMQAENVAEKVKELQIDKG</sequence>
<dbReference type="InterPro" id="IPR013798">
    <property type="entry name" value="Indole-3-glycerol_P_synth_dom"/>
</dbReference>
<dbReference type="NCBIfam" id="NF001371">
    <property type="entry name" value="PRK00278.1-3"/>
    <property type="match status" value="1"/>
</dbReference>
<dbReference type="EMBL" id="VUNP01000006">
    <property type="protein sequence ID" value="MST53259.1"/>
    <property type="molecule type" value="Genomic_DNA"/>
</dbReference>
<dbReference type="PANTHER" id="PTHR22854:SF2">
    <property type="entry name" value="INDOLE-3-GLYCEROL-PHOSPHATE SYNTHASE"/>
    <property type="match status" value="1"/>
</dbReference>
<dbReference type="Proteomes" id="UP001212085">
    <property type="component" value="Chromosome"/>
</dbReference>
<evidence type="ECO:0000313" key="11">
    <source>
        <dbReference type="EMBL" id="MST53259.1"/>
    </source>
</evidence>
<evidence type="ECO:0000256" key="6">
    <source>
        <dbReference type="ARBA" id="ARBA00022793"/>
    </source>
</evidence>
<evidence type="ECO:0000256" key="7">
    <source>
        <dbReference type="ARBA" id="ARBA00022822"/>
    </source>
</evidence>
<name>A0A6N7X3P0_STRAY</name>
<dbReference type="Pfam" id="PF00218">
    <property type="entry name" value="IGPS"/>
    <property type="match status" value="1"/>
</dbReference>
<dbReference type="InterPro" id="IPR001468">
    <property type="entry name" value="Indole-3-GlycerolPSynthase_CS"/>
</dbReference>
<proteinExistence type="inferred from homology"/>
<dbReference type="RefSeq" id="WP_154454467.1">
    <property type="nucleotide sequence ID" value="NZ_BRXN01000005.1"/>
</dbReference>
<evidence type="ECO:0000313" key="12">
    <source>
        <dbReference type="EMBL" id="WBB06802.1"/>
    </source>
</evidence>
<feature type="domain" description="Indole-3-glycerol phosphate synthase" evidence="10">
    <location>
        <begin position="6"/>
        <end position="250"/>
    </location>
</feature>
<dbReference type="GO" id="GO:0000162">
    <property type="term" value="P:L-tryptophan biosynthetic process"/>
    <property type="evidence" value="ECO:0007669"/>
    <property type="project" value="UniProtKB-UniPathway"/>
</dbReference>
<dbReference type="Gene3D" id="3.20.20.70">
    <property type="entry name" value="Aldolase class I"/>
    <property type="match status" value="1"/>
</dbReference>
<evidence type="ECO:0000256" key="1">
    <source>
        <dbReference type="ARBA" id="ARBA00001633"/>
    </source>
</evidence>
<comment type="similarity">
    <text evidence="3">Belongs to the TrpC family.</text>
</comment>
<dbReference type="FunFam" id="3.20.20.70:FF:000024">
    <property type="entry name" value="Indole-3-glycerol phosphate synthase"/>
    <property type="match status" value="1"/>
</dbReference>
<organism evidence="11 13">
    <name type="scientific">Streptococcus alactolyticus</name>
    <dbReference type="NCBI Taxonomy" id="29389"/>
    <lineage>
        <taxon>Bacteria</taxon>
        <taxon>Bacillati</taxon>
        <taxon>Bacillota</taxon>
        <taxon>Bacilli</taxon>
        <taxon>Lactobacillales</taxon>
        <taxon>Streptococcaceae</taxon>
        <taxon>Streptococcus</taxon>
    </lineage>
</organism>
<dbReference type="OrthoDB" id="9804217at2"/>
<keyword evidence="7" id="KW-0822">Tryptophan biosynthesis</keyword>
<evidence type="ECO:0000256" key="4">
    <source>
        <dbReference type="ARBA" id="ARBA00012362"/>
    </source>
</evidence>
<evidence type="ECO:0000256" key="5">
    <source>
        <dbReference type="ARBA" id="ARBA00022605"/>
    </source>
</evidence>
<dbReference type="InterPro" id="IPR013785">
    <property type="entry name" value="Aldolase_TIM"/>
</dbReference>
<dbReference type="PANTHER" id="PTHR22854">
    <property type="entry name" value="TRYPTOPHAN BIOSYNTHESIS PROTEIN"/>
    <property type="match status" value="1"/>
</dbReference>
<keyword evidence="6" id="KW-0210">Decarboxylase</keyword>
<keyword evidence="14" id="KW-1185">Reference proteome</keyword>
<evidence type="ECO:0000313" key="14">
    <source>
        <dbReference type="Proteomes" id="UP001212085"/>
    </source>
</evidence>
<dbReference type="EC" id="4.1.1.48" evidence="4"/>
<dbReference type="EMBL" id="CP114883">
    <property type="protein sequence ID" value="WBB06802.1"/>
    <property type="molecule type" value="Genomic_DNA"/>
</dbReference>
<dbReference type="CDD" id="cd00331">
    <property type="entry name" value="IGPS"/>
    <property type="match status" value="1"/>
</dbReference>
<dbReference type="GO" id="GO:0004425">
    <property type="term" value="F:indole-3-glycerol-phosphate synthase activity"/>
    <property type="evidence" value="ECO:0007669"/>
    <property type="project" value="UniProtKB-EC"/>
</dbReference>
<dbReference type="PROSITE" id="PS00614">
    <property type="entry name" value="IGPS"/>
    <property type="match status" value="1"/>
</dbReference>
<comment type="pathway">
    <text evidence="2">Amino-acid biosynthesis; L-tryptophan biosynthesis; L-tryptophan from chorismate: step 4/5.</text>
</comment>
<dbReference type="InterPro" id="IPR011060">
    <property type="entry name" value="RibuloseP-bd_barrel"/>
</dbReference>
<dbReference type="AlphaFoldDB" id="A0A6N7X3P0"/>
<reference evidence="11 13" key="1">
    <citation type="submission" date="2019-08" db="EMBL/GenBank/DDBJ databases">
        <title>In-depth cultivation of the pig gut microbiome towards novel bacterial diversity and tailored functional studies.</title>
        <authorList>
            <person name="Wylensek D."/>
            <person name="Hitch T.C.A."/>
            <person name="Clavel T."/>
        </authorList>
    </citation>
    <scope>NUCLEOTIDE SEQUENCE [LARGE SCALE GENOMIC DNA]</scope>
    <source>
        <strain evidence="11 13">BL-178-WT-3A</strain>
    </source>
</reference>
<evidence type="ECO:0000256" key="2">
    <source>
        <dbReference type="ARBA" id="ARBA00004696"/>
    </source>
</evidence>
<evidence type="ECO:0000256" key="3">
    <source>
        <dbReference type="ARBA" id="ARBA00008737"/>
    </source>
</evidence>
<reference evidence="12 14" key="2">
    <citation type="submission" date="2022-12" db="EMBL/GenBank/DDBJ databases">
        <title>Streptococcus alactolyticus LGM, complete genome.</title>
        <authorList>
            <person name="Liu Z."/>
            <person name="Mu C."/>
            <person name="Zhu W."/>
        </authorList>
    </citation>
    <scope>NUCLEOTIDE SEQUENCE [LARGE SCALE GENOMIC DNA]</scope>
    <source>
        <strain evidence="12 14">LGM</strain>
    </source>
</reference>
<keyword evidence="5" id="KW-0028">Amino-acid biosynthesis</keyword>
<dbReference type="SUPFAM" id="SSF51366">
    <property type="entry name" value="Ribulose-phoshate binding barrel"/>
    <property type="match status" value="1"/>
</dbReference>
<dbReference type="InterPro" id="IPR045186">
    <property type="entry name" value="Indole-3-glycerol_P_synth"/>
</dbReference>
<comment type="catalytic activity">
    <reaction evidence="1">
        <text>1-(2-carboxyphenylamino)-1-deoxy-D-ribulose 5-phosphate + H(+) = (1S,2R)-1-C-(indol-3-yl)glycerol 3-phosphate + CO2 + H2O</text>
        <dbReference type="Rhea" id="RHEA:23476"/>
        <dbReference type="ChEBI" id="CHEBI:15377"/>
        <dbReference type="ChEBI" id="CHEBI:15378"/>
        <dbReference type="ChEBI" id="CHEBI:16526"/>
        <dbReference type="ChEBI" id="CHEBI:58613"/>
        <dbReference type="ChEBI" id="CHEBI:58866"/>
        <dbReference type="EC" id="4.1.1.48"/>
    </reaction>
</comment>
<keyword evidence="9 11" id="KW-0456">Lyase</keyword>